<dbReference type="SUPFAM" id="SSF46955">
    <property type="entry name" value="Putative DNA-binding domain"/>
    <property type="match status" value="1"/>
</dbReference>
<evidence type="ECO:0000256" key="7">
    <source>
        <dbReference type="ARBA" id="ARBA00022723"/>
    </source>
</evidence>
<evidence type="ECO:0000259" key="18">
    <source>
        <dbReference type="PROSITE" id="PS51447"/>
    </source>
</evidence>
<keyword evidence="7 15" id="KW-0479">Metal-binding</keyword>
<comment type="subunit">
    <text evidence="3 15">Tetramer of two alpha and two beta subunits.</text>
</comment>
<dbReference type="GO" id="GO:0009328">
    <property type="term" value="C:phenylalanine-tRNA ligase complex"/>
    <property type="evidence" value="ECO:0007669"/>
    <property type="project" value="TreeGrafter"/>
</dbReference>
<evidence type="ECO:0000256" key="3">
    <source>
        <dbReference type="ARBA" id="ARBA00011209"/>
    </source>
</evidence>
<keyword evidence="9 15" id="KW-0067">ATP-binding</keyword>
<dbReference type="PROSITE" id="PS50886">
    <property type="entry name" value="TRBD"/>
    <property type="match status" value="1"/>
</dbReference>
<evidence type="ECO:0000256" key="12">
    <source>
        <dbReference type="ARBA" id="ARBA00022917"/>
    </source>
</evidence>
<dbReference type="GO" id="GO:0000287">
    <property type="term" value="F:magnesium ion binding"/>
    <property type="evidence" value="ECO:0007669"/>
    <property type="project" value="UniProtKB-UniRule"/>
</dbReference>
<dbReference type="InterPro" id="IPR004532">
    <property type="entry name" value="Phe-tRNA-ligase_IIc_bsu_bact"/>
</dbReference>
<evidence type="ECO:0000313" key="21">
    <source>
        <dbReference type="Proteomes" id="UP000230821"/>
    </source>
</evidence>
<dbReference type="GO" id="GO:0004826">
    <property type="term" value="F:phenylalanine-tRNA ligase activity"/>
    <property type="evidence" value="ECO:0007669"/>
    <property type="project" value="UniProtKB-UniRule"/>
</dbReference>
<dbReference type="InterPro" id="IPR002547">
    <property type="entry name" value="tRNA-bd_dom"/>
</dbReference>
<dbReference type="SMART" id="SM00874">
    <property type="entry name" value="B5"/>
    <property type="match status" value="1"/>
</dbReference>
<dbReference type="SUPFAM" id="SSF55681">
    <property type="entry name" value="Class II aaRS and biotin synthetases"/>
    <property type="match status" value="1"/>
</dbReference>
<evidence type="ECO:0000256" key="1">
    <source>
        <dbReference type="ARBA" id="ARBA00004496"/>
    </source>
</evidence>
<dbReference type="InterPro" id="IPR033714">
    <property type="entry name" value="tRNA_bind_bactPheRS"/>
</dbReference>
<dbReference type="PANTHER" id="PTHR10947:SF0">
    <property type="entry name" value="PHENYLALANINE--TRNA LIGASE BETA SUBUNIT"/>
    <property type="match status" value="1"/>
</dbReference>
<dbReference type="InterPro" id="IPR012340">
    <property type="entry name" value="NA-bd_OB-fold"/>
</dbReference>
<dbReference type="Gene3D" id="3.30.56.10">
    <property type="match status" value="2"/>
</dbReference>
<dbReference type="EMBL" id="PDSK01000027">
    <property type="protein sequence ID" value="PIE36035.1"/>
    <property type="molecule type" value="Genomic_DNA"/>
</dbReference>
<dbReference type="Pfam" id="PF17759">
    <property type="entry name" value="tRNA_synthFbeta"/>
    <property type="match status" value="1"/>
</dbReference>
<evidence type="ECO:0000256" key="14">
    <source>
        <dbReference type="ARBA" id="ARBA00049255"/>
    </source>
</evidence>
<feature type="domain" description="FDX-ACB" evidence="18">
    <location>
        <begin position="713"/>
        <end position="807"/>
    </location>
</feature>
<dbReference type="InterPro" id="IPR041616">
    <property type="entry name" value="PheRS_beta_core"/>
</dbReference>
<dbReference type="InterPro" id="IPR009061">
    <property type="entry name" value="DNA-bd_dom_put_sf"/>
</dbReference>
<dbReference type="SUPFAM" id="SSF50249">
    <property type="entry name" value="Nucleic acid-binding proteins"/>
    <property type="match status" value="1"/>
</dbReference>
<dbReference type="HAMAP" id="MF_00283">
    <property type="entry name" value="Phe_tRNA_synth_beta1"/>
    <property type="match status" value="1"/>
</dbReference>
<dbReference type="Pfam" id="PF01588">
    <property type="entry name" value="tRNA_bind"/>
    <property type="match status" value="1"/>
</dbReference>
<dbReference type="Gene3D" id="3.30.70.380">
    <property type="entry name" value="Ferrodoxin-fold anticodon-binding domain"/>
    <property type="match status" value="1"/>
</dbReference>
<accession>A0A2G6KK70</accession>
<evidence type="ECO:0000256" key="13">
    <source>
        <dbReference type="ARBA" id="ARBA00023146"/>
    </source>
</evidence>
<dbReference type="SMART" id="SM00873">
    <property type="entry name" value="B3_4"/>
    <property type="match status" value="1"/>
</dbReference>
<keyword evidence="13 15" id="KW-0030">Aminoacyl-tRNA synthetase</keyword>
<dbReference type="InterPro" id="IPR036690">
    <property type="entry name" value="Fdx_antiC-bd_sf"/>
</dbReference>
<dbReference type="Pfam" id="PF03147">
    <property type="entry name" value="FDX-ACB"/>
    <property type="match status" value="1"/>
</dbReference>
<comment type="cofactor">
    <cofactor evidence="15">
        <name>Mg(2+)</name>
        <dbReference type="ChEBI" id="CHEBI:18420"/>
    </cofactor>
    <text evidence="15">Binds 2 magnesium ions per tetramer.</text>
</comment>
<gene>
    <name evidence="15" type="primary">pheT</name>
    <name evidence="20" type="ORF">CSA56_01855</name>
</gene>
<proteinExistence type="inferred from homology"/>
<keyword evidence="6 15" id="KW-0436">Ligase</keyword>
<protein>
    <recommendedName>
        <fullName evidence="15">Phenylalanine--tRNA ligase beta subunit</fullName>
        <ecNumber evidence="15">6.1.1.20</ecNumber>
    </recommendedName>
    <alternativeName>
        <fullName evidence="15">Phenylalanyl-tRNA synthetase beta subunit</fullName>
        <shortName evidence="15">PheRS</shortName>
    </alternativeName>
</protein>
<dbReference type="PANTHER" id="PTHR10947">
    <property type="entry name" value="PHENYLALANYL-TRNA SYNTHETASE BETA CHAIN AND LEUCINE-RICH REPEAT-CONTAINING PROTEIN 47"/>
    <property type="match status" value="1"/>
</dbReference>
<dbReference type="FunFam" id="2.40.50.140:FF:000045">
    <property type="entry name" value="Phenylalanine--tRNA ligase beta subunit"/>
    <property type="match status" value="1"/>
</dbReference>
<comment type="caution">
    <text evidence="20">The sequence shown here is derived from an EMBL/GenBank/DDBJ whole genome shotgun (WGS) entry which is preliminary data.</text>
</comment>
<evidence type="ECO:0000256" key="8">
    <source>
        <dbReference type="ARBA" id="ARBA00022741"/>
    </source>
</evidence>
<sequence>MKISYRWLQQYVDCQISAHELAGRLTMAGLEVEGLEELSYTIPDRVVVGEILDVQRHENASKLYVCQVDVGEEAPRTIVCGAPNTISHAKVVVALPGANLPNGMSVRDAEIRGVASSGMICAEDELGISDDHSGILILPDEMAAGTALSAELLGLEPDDTILEIGLTPNRGDCLSHFGVAREVATLLHLPYHLPSVEYVEDERSISDIAAVSIENPELCQRYTGSVISDVTIGPSPLWLKRRLESVGVRSINNVVDVTNFVMLELGQPLHAFDLDQVAERQIIVRTAREGQTFITLDDVERELDETVLMIADASRDVAIGGVMGGQNSEVSDSTTNVLLESARFDPSSIRKTAKKLGLNTEASHRFERSVDMFGSEIALRRATKLIAELSGGRVAKGIIDEFPSPVSLLQVSLRWARIEKILGIAIDTETVKNILSTLGFRLLEETPETLFVEVPSFRPDVEREIDLIEEIGRIYGFDNIPTTLPSGHIPPKVETSTRRVEHILRNVLVSQGLDEVIHYSFFDQQYLTQLGIDKKSPYNKVVALKNPLTVEHGVLRTTTIPGLLEICKLNRSNRQEDLRFFEIGKVFYADPSQSLPQEKRVVSGLLTGHKTDLSWAQQQQFVDFYDVKGLLENVLRQLIVLYEFRRPDDCLFLHPGESAQIVCGDAPIGFVGKLHPDVCETFDLGEERIYVFELSIELLAARASLQKTFKPLPKFPAVHRDLALIAPASLVQASDIERMILEAGKPLLEHLILFDRYVGPQIAKDHVGLTYSLRYRSPEKTLTDNEVSEVHEHILEQLRTHLGIRLR</sequence>
<dbReference type="InterPro" id="IPR005146">
    <property type="entry name" value="B3/B4_tRNA-bd"/>
</dbReference>
<comment type="similarity">
    <text evidence="2 15">Belongs to the phenylalanyl-tRNA synthetase beta subunit family. Type 1 subfamily.</text>
</comment>
<feature type="binding site" evidence="15">
    <location>
        <position position="460"/>
    </location>
    <ligand>
        <name>Mg(2+)</name>
        <dbReference type="ChEBI" id="CHEBI:18420"/>
        <note>shared with alpha subunit</note>
    </ligand>
</feature>
<name>A0A2G6KK70_9BACT</name>
<keyword evidence="4 15" id="KW-0963">Cytoplasm</keyword>
<dbReference type="Gene3D" id="3.30.930.10">
    <property type="entry name" value="Bira Bifunctional Protein, Domain 2"/>
    <property type="match status" value="1"/>
</dbReference>
<reference evidence="20 21" key="1">
    <citation type="submission" date="2017-10" db="EMBL/GenBank/DDBJ databases">
        <title>Novel microbial diversity and functional potential in the marine mammal oral microbiome.</title>
        <authorList>
            <person name="Dudek N.K."/>
            <person name="Sun C.L."/>
            <person name="Burstein D."/>
            <person name="Kantor R.S."/>
            <person name="Aliaga Goltsman D.S."/>
            <person name="Bik E.M."/>
            <person name="Thomas B.C."/>
            <person name="Banfield J.F."/>
            <person name="Relman D.A."/>
        </authorList>
    </citation>
    <scope>NUCLEOTIDE SEQUENCE [LARGE SCALE GENOMIC DNA]</scope>
    <source>
        <strain evidence="20">DOLJORAL78_47_16</strain>
    </source>
</reference>
<evidence type="ECO:0000256" key="11">
    <source>
        <dbReference type="ARBA" id="ARBA00022884"/>
    </source>
</evidence>
<dbReference type="PROSITE" id="PS51483">
    <property type="entry name" value="B5"/>
    <property type="match status" value="1"/>
</dbReference>
<dbReference type="Proteomes" id="UP000230821">
    <property type="component" value="Unassembled WGS sequence"/>
</dbReference>
<evidence type="ECO:0000256" key="15">
    <source>
        <dbReference type="HAMAP-Rule" id="MF_00283"/>
    </source>
</evidence>
<dbReference type="GO" id="GO:0006432">
    <property type="term" value="P:phenylalanyl-tRNA aminoacylation"/>
    <property type="evidence" value="ECO:0007669"/>
    <property type="project" value="UniProtKB-UniRule"/>
</dbReference>
<dbReference type="InterPro" id="IPR005121">
    <property type="entry name" value="Fdx_antiC-bd"/>
</dbReference>
<evidence type="ECO:0000259" key="17">
    <source>
        <dbReference type="PROSITE" id="PS50886"/>
    </source>
</evidence>
<dbReference type="SUPFAM" id="SSF54991">
    <property type="entry name" value="Anticodon-binding domain of PheRS"/>
    <property type="match status" value="1"/>
</dbReference>
<evidence type="ECO:0000256" key="10">
    <source>
        <dbReference type="ARBA" id="ARBA00022842"/>
    </source>
</evidence>
<dbReference type="NCBIfam" id="NF045760">
    <property type="entry name" value="YtpR"/>
    <property type="match status" value="1"/>
</dbReference>
<dbReference type="SMART" id="SM00896">
    <property type="entry name" value="FDX-ACB"/>
    <property type="match status" value="1"/>
</dbReference>
<dbReference type="FunFam" id="3.30.56.10:FF:000002">
    <property type="entry name" value="Phenylalanine--tRNA ligase beta subunit"/>
    <property type="match status" value="1"/>
</dbReference>
<feature type="binding site" evidence="15">
    <location>
        <position position="469"/>
    </location>
    <ligand>
        <name>Mg(2+)</name>
        <dbReference type="ChEBI" id="CHEBI:18420"/>
        <note>shared with alpha subunit</note>
    </ligand>
</feature>
<dbReference type="CDD" id="cd02796">
    <property type="entry name" value="tRNA_bind_bactPheRS"/>
    <property type="match status" value="1"/>
</dbReference>
<dbReference type="GO" id="GO:0000049">
    <property type="term" value="F:tRNA binding"/>
    <property type="evidence" value="ECO:0007669"/>
    <property type="project" value="UniProtKB-UniRule"/>
</dbReference>
<evidence type="ECO:0000256" key="16">
    <source>
        <dbReference type="PROSITE-ProRule" id="PRU00209"/>
    </source>
</evidence>
<dbReference type="InterPro" id="IPR045060">
    <property type="entry name" value="Phe-tRNA-ligase_IIc_bsu"/>
</dbReference>
<feature type="binding site" evidence="15">
    <location>
        <position position="470"/>
    </location>
    <ligand>
        <name>Mg(2+)</name>
        <dbReference type="ChEBI" id="CHEBI:18420"/>
        <note>shared with alpha subunit</note>
    </ligand>
</feature>
<evidence type="ECO:0000259" key="19">
    <source>
        <dbReference type="PROSITE" id="PS51483"/>
    </source>
</evidence>
<keyword evidence="8 15" id="KW-0547">Nucleotide-binding</keyword>
<dbReference type="NCBIfam" id="TIGR00472">
    <property type="entry name" value="pheT_bact"/>
    <property type="match status" value="1"/>
</dbReference>
<dbReference type="AlphaFoldDB" id="A0A2G6KK70"/>
<dbReference type="FunFam" id="3.50.40.10:FF:000001">
    <property type="entry name" value="Phenylalanine--tRNA ligase beta subunit"/>
    <property type="match status" value="1"/>
</dbReference>
<dbReference type="Gene3D" id="3.50.40.10">
    <property type="entry name" value="Phenylalanyl-trna Synthetase, Chain B, domain 3"/>
    <property type="match status" value="1"/>
</dbReference>
<dbReference type="GO" id="GO:0005524">
    <property type="term" value="F:ATP binding"/>
    <property type="evidence" value="ECO:0007669"/>
    <property type="project" value="UniProtKB-UniRule"/>
</dbReference>
<dbReference type="InterPro" id="IPR020825">
    <property type="entry name" value="Phe-tRNA_synthase-like_B3/B4"/>
</dbReference>
<comment type="subcellular location">
    <subcellularLocation>
        <location evidence="1 15">Cytoplasm</location>
    </subcellularLocation>
</comment>
<dbReference type="SUPFAM" id="SSF56037">
    <property type="entry name" value="PheT/TilS domain"/>
    <property type="match status" value="1"/>
</dbReference>
<dbReference type="PROSITE" id="PS51447">
    <property type="entry name" value="FDX_ACB"/>
    <property type="match status" value="1"/>
</dbReference>
<dbReference type="Pfam" id="PF03484">
    <property type="entry name" value="B5"/>
    <property type="match status" value="1"/>
</dbReference>
<feature type="binding site" evidence="15">
    <location>
        <position position="466"/>
    </location>
    <ligand>
        <name>Mg(2+)</name>
        <dbReference type="ChEBI" id="CHEBI:18420"/>
        <note>shared with alpha subunit</note>
    </ligand>
</feature>
<feature type="domain" description="TRNA-binding" evidence="17">
    <location>
        <begin position="40"/>
        <end position="149"/>
    </location>
</feature>
<dbReference type="CDD" id="cd00769">
    <property type="entry name" value="PheRS_beta_core"/>
    <property type="match status" value="1"/>
</dbReference>
<keyword evidence="5 16" id="KW-0820">tRNA-binding</keyword>
<dbReference type="Gene3D" id="2.40.50.140">
    <property type="entry name" value="Nucleic acid-binding proteins"/>
    <property type="match status" value="1"/>
</dbReference>
<dbReference type="EC" id="6.1.1.20" evidence="15"/>
<keyword evidence="12 15" id="KW-0648">Protein biosynthesis</keyword>
<evidence type="ECO:0000256" key="4">
    <source>
        <dbReference type="ARBA" id="ARBA00022490"/>
    </source>
</evidence>
<comment type="catalytic activity">
    <reaction evidence="14 15">
        <text>tRNA(Phe) + L-phenylalanine + ATP = L-phenylalanyl-tRNA(Phe) + AMP + diphosphate + H(+)</text>
        <dbReference type="Rhea" id="RHEA:19413"/>
        <dbReference type="Rhea" id="RHEA-COMP:9668"/>
        <dbReference type="Rhea" id="RHEA-COMP:9699"/>
        <dbReference type="ChEBI" id="CHEBI:15378"/>
        <dbReference type="ChEBI" id="CHEBI:30616"/>
        <dbReference type="ChEBI" id="CHEBI:33019"/>
        <dbReference type="ChEBI" id="CHEBI:58095"/>
        <dbReference type="ChEBI" id="CHEBI:78442"/>
        <dbReference type="ChEBI" id="CHEBI:78531"/>
        <dbReference type="ChEBI" id="CHEBI:456215"/>
        <dbReference type="EC" id="6.1.1.20"/>
    </reaction>
</comment>
<keyword evidence="10 15" id="KW-0460">Magnesium</keyword>
<dbReference type="InterPro" id="IPR005147">
    <property type="entry name" value="tRNA_synthase_B5-dom"/>
</dbReference>
<feature type="domain" description="B5" evidence="19">
    <location>
        <begin position="406"/>
        <end position="482"/>
    </location>
</feature>
<dbReference type="Pfam" id="PF03483">
    <property type="entry name" value="B3_4"/>
    <property type="match status" value="1"/>
</dbReference>
<evidence type="ECO:0000256" key="6">
    <source>
        <dbReference type="ARBA" id="ARBA00022598"/>
    </source>
</evidence>
<dbReference type="InterPro" id="IPR045864">
    <property type="entry name" value="aa-tRNA-synth_II/BPL/LPL"/>
</dbReference>
<organism evidence="20 21">
    <name type="scientific">candidate division KSB3 bacterium</name>
    <dbReference type="NCBI Taxonomy" id="2044937"/>
    <lineage>
        <taxon>Bacteria</taxon>
        <taxon>candidate division KSB3</taxon>
    </lineage>
</organism>
<evidence type="ECO:0000256" key="5">
    <source>
        <dbReference type="ARBA" id="ARBA00022555"/>
    </source>
</evidence>
<evidence type="ECO:0000313" key="20">
    <source>
        <dbReference type="EMBL" id="PIE36035.1"/>
    </source>
</evidence>
<evidence type="ECO:0000256" key="9">
    <source>
        <dbReference type="ARBA" id="ARBA00022840"/>
    </source>
</evidence>
<keyword evidence="11 16" id="KW-0694">RNA-binding</keyword>
<evidence type="ECO:0000256" key="2">
    <source>
        <dbReference type="ARBA" id="ARBA00008653"/>
    </source>
</evidence>